<comment type="caution">
    <text evidence="1">The sequence shown here is derived from an EMBL/GenBank/DDBJ whole genome shotgun (WGS) entry which is preliminary data.</text>
</comment>
<accession>A0ACC2PQD0</accession>
<evidence type="ECO:0000313" key="1">
    <source>
        <dbReference type="EMBL" id="KAJ8685016.1"/>
    </source>
</evidence>
<sequence>MAQRCCLHPTLINKPVNLGALDLKTGHSQARELTAVPSGAFSRPWESLQASPNTSLVRQQILVMTELPEKIRSTHAQALASSNVPVAYANFRLNDAAAAISTGGEDSRLQAPASCHVLAASANFCPEAHSAAATLTGGEKLPLQAPASTNVLADSANVCSKPHAATVISTDGKNTRLQAPASKTTPAKSLNFSRLHHLTASQRHLNRDNVLQLPASEQRRQVGVLGRVQPPRVLCAMPLIQAKDQKSDATETMDRILTYVSSLQKQVESCVASSRNELEYVVPKEALNEVLLELGNLHVRGNDKARKRRNRLTDKVNKIVNLLDSKVPPLGQQLQRSDHMLSEHVSLIYRGKECEVRPNCSAESADMLGSPLGQSQSQSSSSHSREAKTPRERSTGMRVPELTIGETQSTGEGKSNSPAQEKRSVPNIIEKMKLYERQVNALKEQVTLCEATSRQQIEYIFLDEMLTRKLMDLDNVVVEDDESVRQIRKRLVSSLQESINLLESKVPPMEEQTQSARERRKRESTQNENLGEHKKSSEEPLPQTSDQNNVDRRSQLQQT</sequence>
<name>A0ACC2PQD0_9HYME</name>
<evidence type="ECO:0000313" key="2">
    <source>
        <dbReference type="Proteomes" id="UP001239111"/>
    </source>
</evidence>
<dbReference type="Proteomes" id="UP001239111">
    <property type="component" value="Chromosome 1"/>
</dbReference>
<reference evidence="1" key="1">
    <citation type="submission" date="2023-04" db="EMBL/GenBank/DDBJ databases">
        <title>A chromosome-level genome assembly of the parasitoid wasp Eretmocerus hayati.</title>
        <authorList>
            <person name="Zhong Y."/>
            <person name="Liu S."/>
            <person name="Liu Y."/>
        </authorList>
    </citation>
    <scope>NUCLEOTIDE SEQUENCE</scope>
    <source>
        <strain evidence="1">ZJU_SS_LIU_2023</strain>
    </source>
</reference>
<protein>
    <submittedName>
        <fullName evidence="1">Uncharacterized protein</fullName>
    </submittedName>
</protein>
<dbReference type="EMBL" id="CM056741">
    <property type="protein sequence ID" value="KAJ8685016.1"/>
    <property type="molecule type" value="Genomic_DNA"/>
</dbReference>
<keyword evidence="2" id="KW-1185">Reference proteome</keyword>
<proteinExistence type="predicted"/>
<organism evidence="1 2">
    <name type="scientific">Eretmocerus hayati</name>
    <dbReference type="NCBI Taxonomy" id="131215"/>
    <lineage>
        <taxon>Eukaryota</taxon>
        <taxon>Metazoa</taxon>
        <taxon>Ecdysozoa</taxon>
        <taxon>Arthropoda</taxon>
        <taxon>Hexapoda</taxon>
        <taxon>Insecta</taxon>
        <taxon>Pterygota</taxon>
        <taxon>Neoptera</taxon>
        <taxon>Endopterygota</taxon>
        <taxon>Hymenoptera</taxon>
        <taxon>Apocrita</taxon>
        <taxon>Proctotrupomorpha</taxon>
        <taxon>Chalcidoidea</taxon>
        <taxon>Aphelinidae</taxon>
        <taxon>Aphelininae</taxon>
        <taxon>Eretmocerus</taxon>
    </lineage>
</organism>
<gene>
    <name evidence="1" type="ORF">QAD02_020809</name>
</gene>